<keyword evidence="3 6" id="KW-0812">Transmembrane</keyword>
<dbReference type="Proteomes" id="UP000190042">
    <property type="component" value="Unassembled WGS sequence"/>
</dbReference>
<evidence type="ECO:0000256" key="4">
    <source>
        <dbReference type="ARBA" id="ARBA00022989"/>
    </source>
</evidence>
<dbReference type="PANTHER" id="PTHR21716:SF69">
    <property type="entry name" value="TRANSPORT PROTEIN YUBA-RELATED"/>
    <property type="match status" value="1"/>
</dbReference>
<evidence type="ECO:0000256" key="1">
    <source>
        <dbReference type="ARBA" id="ARBA00004141"/>
    </source>
</evidence>
<evidence type="ECO:0000313" key="8">
    <source>
        <dbReference type="Proteomes" id="UP000190042"/>
    </source>
</evidence>
<dbReference type="AlphaFoldDB" id="A0A1T4XIL6"/>
<dbReference type="EMBL" id="FUYJ01000001">
    <property type="protein sequence ID" value="SKA89326.1"/>
    <property type="molecule type" value="Genomic_DNA"/>
</dbReference>
<keyword evidence="8" id="KW-1185">Reference proteome</keyword>
<feature type="transmembrane region" description="Helical" evidence="6">
    <location>
        <begin position="54"/>
        <end position="78"/>
    </location>
</feature>
<keyword evidence="5 6" id="KW-0472">Membrane</keyword>
<proteinExistence type="inferred from homology"/>
<evidence type="ECO:0000256" key="2">
    <source>
        <dbReference type="ARBA" id="ARBA00009773"/>
    </source>
</evidence>
<keyword evidence="4 6" id="KW-1133">Transmembrane helix</keyword>
<evidence type="ECO:0000256" key="5">
    <source>
        <dbReference type="ARBA" id="ARBA00023136"/>
    </source>
</evidence>
<comment type="similarity">
    <text evidence="2">Belongs to the autoinducer-2 exporter (AI-2E) (TC 2.A.86) family.</text>
</comment>
<comment type="subcellular location">
    <subcellularLocation>
        <location evidence="1">Membrane</location>
        <topology evidence="1">Multi-pass membrane protein</topology>
    </subcellularLocation>
</comment>
<dbReference type="InterPro" id="IPR002549">
    <property type="entry name" value="AI-2E-like"/>
</dbReference>
<dbReference type="PANTHER" id="PTHR21716">
    <property type="entry name" value="TRANSMEMBRANE PROTEIN"/>
    <property type="match status" value="1"/>
</dbReference>
<evidence type="ECO:0000256" key="3">
    <source>
        <dbReference type="ARBA" id="ARBA00022692"/>
    </source>
</evidence>
<feature type="transmembrane region" description="Helical" evidence="6">
    <location>
        <begin position="301"/>
        <end position="322"/>
    </location>
</feature>
<protein>
    <submittedName>
        <fullName evidence="7">Predicted PurR-regulated permease PerM</fullName>
    </submittedName>
</protein>
<dbReference type="RefSeq" id="WP_009496642.1">
    <property type="nucleotide sequence ID" value="NZ_FUYJ01000001.1"/>
</dbReference>
<organism evidence="7 8">
    <name type="scientific">Sporosarcina newyorkensis</name>
    <dbReference type="NCBI Taxonomy" id="759851"/>
    <lineage>
        <taxon>Bacteria</taxon>
        <taxon>Bacillati</taxon>
        <taxon>Bacillota</taxon>
        <taxon>Bacilli</taxon>
        <taxon>Bacillales</taxon>
        <taxon>Caryophanaceae</taxon>
        <taxon>Sporosarcina</taxon>
    </lineage>
</organism>
<reference evidence="8" key="1">
    <citation type="submission" date="2017-02" db="EMBL/GenBank/DDBJ databases">
        <authorList>
            <person name="Varghese N."/>
            <person name="Submissions S."/>
        </authorList>
    </citation>
    <scope>NUCLEOTIDE SEQUENCE [LARGE SCALE GENOMIC DNA]</scope>
    <source>
        <strain evidence="8">DSM 23966</strain>
    </source>
</reference>
<feature type="transmembrane region" description="Helical" evidence="6">
    <location>
        <begin position="277"/>
        <end position="294"/>
    </location>
</feature>
<name>A0A1T4XIL6_9BACL</name>
<feature type="transmembrane region" description="Helical" evidence="6">
    <location>
        <begin position="21"/>
        <end position="48"/>
    </location>
</feature>
<dbReference type="Pfam" id="PF01594">
    <property type="entry name" value="AI-2E_transport"/>
    <property type="match status" value="1"/>
</dbReference>
<accession>A0A1T4XIL6</accession>
<gene>
    <name evidence="7" type="ORF">SAMN04244570_0824</name>
</gene>
<evidence type="ECO:0000313" key="7">
    <source>
        <dbReference type="EMBL" id="SKA89326.1"/>
    </source>
</evidence>
<feature type="transmembrane region" description="Helical" evidence="6">
    <location>
        <begin position="254"/>
        <end position="271"/>
    </location>
</feature>
<feature type="transmembrane region" description="Helical" evidence="6">
    <location>
        <begin position="191"/>
        <end position="213"/>
    </location>
</feature>
<evidence type="ECO:0000256" key="6">
    <source>
        <dbReference type="SAM" id="Phobius"/>
    </source>
</evidence>
<feature type="transmembrane region" description="Helical" evidence="6">
    <location>
        <begin position="98"/>
        <end position="120"/>
    </location>
</feature>
<dbReference type="GO" id="GO:0055085">
    <property type="term" value="P:transmembrane transport"/>
    <property type="evidence" value="ECO:0007669"/>
    <property type="project" value="TreeGrafter"/>
</dbReference>
<feature type="transmembrane region" description="Helical" evidence="6">
    <location>
        <begin position="342"/>
        <end position="365"/>
    </location>
</feature>
<dbReference type="GO" id="GO:0016020">
    <property type="term" value="C:membrane"/>
    <property type="evidence" value="ECO:0007669"/>
    <property type="project" value="UniProtKB-SubCell"/>
</dbReference>
<sequence length="409" mass="45976">MRQPPKKNSLRDFWSIRSASPIVGFLGGQSTLFVLLCLLLIGLIILIFTQVSFIFYPIRVFFSTVVLPMVLATILYYLMRPILRFLEVRLKIPRVYGILILFLAAAGLLTLVIFLVLPFLREQTINLFDEFPSYFKQLILDMDLFFRTSIFAPVYEGFNFNVNSFLDSGFESIGKFFTETIGGIASGVTSFISALTGIILSLFTVPLILFYLLKEGEKLPQMILRMLPPRLRDDASTIFRDADKQISAYIQGQILVAIAIGIMVSIGFLIIKMKYALLLGVLAMFTSIVPYLGPVIAITPAVIIAIVTSPFMLVKLAIVWTIVQVVEGKFISPQIMGKSLHIHPITIIFVLLTAGSLFGVAGVILGIPSYALLKVVATHAFHLFTLRYNRFETEEEMYYDTLENYEDIE</sequence>